<dbReference type="EMBL" id="UYYB01104973">
    <property type="protein sequence ID" value="VDM79389.1"/>
    <property type="molecule type" value="Genomic_DNA"/>
</dbReference>
<keyword evidence="1" id="KW-1133">Transmembrane helix</keyword>
<evidence type="ECO:0000313" key="2">
    <source>
        <dbReference type="EMBL" id="VDM79389.1"/>
    </source>
</evidence>
<feature type="transmembrane region" description="Helical" evidence="1">
    <location>
        <begin position="97"/>
        <end position="117"/>
    </location>
</feature>
<evidence type="ECO:0000313" key="3">
    <source>
        <dbReference type="Proteomes" id="UP000270094"/>
    </source>
</evidence>
<name>A0A3P7JHN1_STRVU</name>
<reference evidence="2 3" key="1">
    <citation type="submission" date="2018-11" db="EMBL/GenBank/DDBJ databases">
        <authorList>
            <consortium name="Pathogen Informatics"/>
        </authorList>
    </citation>
    <scope>NUCLEOTIDE SEQUENCE [LARGE SCALE GENOMIC DNA]</scope>
</reference>
<dbReference type="Gene3D" id="3.90.70.10">
    <property type="entry name" value="Cysteine proteinases"/>
    <property type="match status" value="1"/>
</dbReference>
<sequence>MSEEQFKSRLMDLKYLRKNESVRLAKEIVTDEEIPESFDAREKWPECDSIKLIRDQANCVATSNRLLQDLAGLFLRLRRCLTECASNQKMRNRRSSLMLISFHAVVNTAAVLLMSSFGTMPIDEAVASMSNHIKFEIEEVF</sequence>
<gene>
    <name evidence="2" type="ORF">SVUK_LOCUS14387</name>
</gene>
<dbReference type="OrthoDB" id="5850821at2759"/>
<organism evidence="2 3">
    <name type="scientific">Strongylus vulgaris</name>
    <name type="common">Blood worm</name>
    <dbReference type="NCBI Taxonomy" id="40348"/>
    <lineage>
        <taxon>Eukaryota</taxon>
        <taxon>Metazoa</taxon>
        <taxon>Ecdysozoa</taxon>
        <taxon>Nematoda</taxon>
        <taxon>Chromadorea</taxon>
        <taxon>Rhabditida</taxon>
        <taxon>Rhabditina</taxon>
        <taxon>Rhabditomorpha</taxon>
        <taxon>Strongyloidea</taxon>
        <taxon>Strongylidae</taxon>
        <taxon>Strongylus</taxon>
    </lineage>
</organism>
<keyword evidence="1" id="KW-0812">Transmembrane</keyword>
<keyword evidence="1" id="KW-0472">Membrane</keyword>
<dbReference type="AlphaFoldDB" id="A0A3P7JHN1"/>
<keyword evidence="3" id="KW-1185">Reference proteome</keyword>
<protein>
    <submittedName>
        <fullName evidence="2">Uncharacterized protein</fullName>
    </submittedName>
</protein>
<dbReference type="SUPFAM" id="SSF54001">
    <property type="entry name" value="Cysteine proteinases"/>
    <property type="match status" value="1"/>
</dbReference>
<accession>A0A3P7JHN1</accession>
<evidence type="ECO:0000256" key="1">
    <source>
        <dbReference type="SAM" id="Phobius"/>
    </source>
</evidence>
<dbReference type="InterPro" id="IPR038765">
    <property type="entry name" value="Papain-like_cys_pep_sf"/>
</dbReference>
<dbReference type="Proteomes" id="UP000270094">
    <property type="component" value="Unassembled WGS sequence"/>
</dbReference>
<proteinExistence type="predicted"/>